<comment type="caution">
    <text evidence="8">The sequence shown here is derived from an EMBL/GenBank/DDBJ whole genome shotgun (WGS) entry which is preliminary data.</text>
</comment>
<dbReference type="GO" id="GO:0008745">
    <property type="term" value="F:N-acetylmuramoyl-L-alanine amidase activity"/>
    <property type="evidence" value="ECO:0007669"/>
    <property type="project" value="UniProtKB-EC"/>
</dbReference>
<evidence type="ECO:0000256" key="4">
    <source>
        <dbReference type="ARBA" id="ARBA00022807"/>
    </source>
</evidence>
<dbReference type="InterPro" id="IPR038765">
    <property type="entry name" value="Papain-like_cys_pep_sf"/>
</dbReference>
<evidence type="ECO:0000256" key="5">
    <source>
        <dbReference type="SAM" id="MobiDB-lite"/>
    </source>
</evidence>
<dbReference type="InterPro" id="IPR000064">
    <property type="entry name" value="NLP_P60_dom"/>
</dbReference>
<dbReference type="PANTHER" id="PTHR47053:SF1">
    <property type="entry name" value="MUREIN DD-ENDOPEPTIDASE MEPH-RELATED"/>
    <property type="match status" value="1"/>
</dbReference>
<sequence length="304" mass="32159">MKTLSGTLALLTLVLAPATQAQENSGNSSLDVTVNTGSAPSSAASRAVGTAGTQKAKLPPLSKSAPAPNRGTLSSRAGRPQEPQAAPTKVIVRPAKVVIDSVGVRVSRTDSSKILSVATVGQTLAVLSELEGFYGILMRNNTIGWVPKESMELLDYDQEVTLEQTAPTPSGTPEIAERGGLSAKQRQVLREAFTYMGVPYVWAGNTRSGLDCSAFVKNVFSTVGVSLPRHSGDQTVVGQKITDTGELLPGDRLYFAMKGGSTITHTGIYIGDGLFIHASTNHKCVDVDNLFKSYVNKLVAIRRD</sequence>
<protein>
    <submittedName>
        <fullName evidence="8">N-acetylmuramoyl-L-alanine amidase</fullName>
        <ecNumber evidence="8">3.5.1.28</ecNumber>
    </submittedName>
</protein>
<dbReference type="Gene3D" id="3.90.1720.10">
    <property type="entry name" value="endopeptidase domain like (from Nostoc punctiforme)"/>
    <property type="match status" value="1"/>
</dbReference>
<dbReference type="SUPFAM" id="SSF54001">
    <property type="entry name" value="Cysteine proteinases"/>
    <property type="match status" value="1"/>
</dbReference>
<dbReference type="PANTHER" id="PTHR47053">
    <property type="entry name" value="MUREIN DD-ENDOPEPTIDASE MEPH-RELATED"/>
    <property type="match status" value="1"/>
</dbReference>
<keyword evidence="6" id="KW-0732">Signal</keyword>
<keyword evidence="3 8" id="KW-0378">Hydrolase</keyword>
<dbReference type="GO" id="GO:0008234">
    <property type="term" value="F:cysteine-type peptidase activity"/>
    <property type="evidence" value="ECO:0007669"/>
    <property type="project" value="UniProtKB-KW"/>
</dbReference>
<dbReference type="Pfam" id="PF00877">
    <property type="entry name" value="NLPC_P60"/>
    <property type="match status" value="1"/>
</dbReference>
<feature type="chain" id="PRO_5031557077" evidence="6">
    <location>
        <begin position="22"/>
        <end position="304"/>
    </location>
</feature>
<name>A0A7W9SVD3_ARMRO</name>
<gene>
    <name evidence="8" type="ORF">HNQ39_005210</name>
</gene>
<dbReference type="GO" id="GO:0006508">
    <property type="term" value="P:proteolysis"/>
    <property type="evidence" value="ECO:0007669"/>
    <property type="project" value="UniProtKB-KW"/>
</dbReference>
<evidence type="ECO:0000256" key="2">
    <source>
        <dbReference type="ARBA" id="ARBA00022670"/>
    </source>
</evidence>
<dbReference type="EMBL" id="JACHGW010000006">
    <property type="protein sequence ID" value="MBB6053376.1"/>
    <property type="molecule type" value="Genomic_DNA"/>
</dbReference>
<proteinExistence type="inferred from homology"/>
<accession>A0A7W9SVD3</accession>
<feature type="signal peptide" evidence="6">
    <location>
        <begin position="1"/>
        <end position="21"/>
    </location>
</feature>
<keyword evidence="2" id="KW-0645">Protease</keyword>
<dbReference type="RefSeq" id="WP_184203469.1">
    <property type="nucleotide sequence ID" value="NZ_JACHGW010000006.1"/>
</dbReference>
<dbReference type="Gene3D" id="2.30.30.40">
    <property type="entry name" value="SH3 Domains"/>
    <property type="match status" value="1"/>
</dbReference>
<dbReference type="PROSITE" id="PS51935">
    <property type="entry name" value="NLPC_P60"/>
    <property type="match status" value="1"/>
</dbReference>
<keyword evidence="9" id="KW-1185">Reference proteome</keyword>
<comment type="similarity">
    <text evidence="1">Belongs to the peptidase C40 family.</text>
</comment>
<evidence type="ECO:0000256" key="6">
    <source>
        <dbReference type="SAM" id="SignalP"/>
    </source>
</evidence>
<feature type="region of interest" description="Disordered" evidence="5">
    <location>
        <begin position="21"/>
        <end position="87"/>
    </location>
</feature>
<dbReference type="AlphaFoldDB" id="A0A7W9SVD3"/>
<feature type="compositionally biased region" description="Polar residues" evidence="5">
    <location>
        <begin position="22"/>
        <end position="44"/>
    </location>
</feature>
<organism evidence="8 9">
    <name type="scientific">Armatimonas rosea</name>
    <dbReference type="NCBI Taxonomy" id="685828"/>
    <lineage>
        <taxon>Bacteria</taxon>
        <taxon>Bacillati</taxon>
        <taxon>Armatimonadota</taxon>
        <taxon>Armatimonadia</taxon>
        <taxon>Armatimonadales</taxon>
        <taxon>Armatimonadaceae</taxon>
        <taxon>Armatimonas</taxon>
    </lineage>
</organism>
<evidence type="ECO:0000313" key="9">
    <source>
        <dbReference type="Proteomes" id="UP000520814"/>
    </source>
</evidence>
<dbReference type="EC" id="3.5.1.28" evidence="8"/>
<evidence type="ECO:0000256" key="1">
    <source>
        <dbReference type="ARBA" id="ARBA00007074"/>
    </source>
</evidence>
<dbReference type="InterPro" id="IPR051202">
    <property type="entry name" value="Peptidase_C40"/>
</dbReference>
<dbReference type="Proteomes" id="UP000520814">
    <property type="component" value="Unassembled WGS sequence"/>
</dbReference>
<evidence type="ECO:0000256" key="3">
    <source>
        <dbReference type="ARBA" id="ARBA00022801"/>
    </source>
</evidence>
<evidence type="ECO:0000313" key="8">
    <source>
        <dbReference type="EMBL" id="MBB6053376.1"/>
    </source>
</evidence>
<evidence type="ECO:0000259" key="7">
    <source>
        <dbReference type="PROSITE" id="PS51935"/>
    </source>
</evidence>
<keyword evidence="4" id="KW-0788">Thiol protease</keyword>
<feature type="domain" description="NlpC/P60" evidence="7">
    <location>
        <begin position="182"/>
        <end position="304"/>
    </location>
</feature>
<reference evidence="8 9" key="1">
    <citation type="submission" date="2020-08" db="EMBL/GenBank/DDBJ databases">
        <title>Genomic Encyclopedia of Type Strains, Phase IV (KMG-IV): sequencing the most valuable type-strain genomes for metagenomic binning, comparative biology and taxonomic classification.</title>
        <authorList>
            <person name="Goeker M."/>
        </authorList>
    </citation>
    <scope>NUCLEOTIDE SEQUENCE [LARGE SCALE GENOMIC DNA]</scope>
    <source>
        <strain evidence="8 9">DSM 23562</strain>
    </source>
</reference>